<feature type="region of interest" description="Disordered" evidence="1">
    <location>
        <begin position="199"/>
        <end position="218"/>
    </location>
</feature>
<dbReference type="OrthoDB" id="8187528at2759"/>
<dbReference type="Pfam" id="PF01359">
    <property type="entry name" value="Transposase_1"/>
    <property type="match status" value="1"/>
</dbReference>
<dbReference type="AlphaFoldDB" id="A0A4C1SWE7"/>
<protein>
    <submittedName>
        <fullName evidence="3">Mariner Mos1 transposase</fullName>
    </submittedName>
</protein>
<gene>
    <name evidence="3" type="ORF">EVAR_3010_1</name>
</gene>
<evidence type="ECO:0000313" key="3">
    <source>
        <dbReference type="EMBL" id="GBP05498.1"/>
    </source>
</evidence>
<accession>A0A4C1SWE7</accession>
<organism evidence="3 4">
    <name type="scientific">Eumeta variegata</name>
    <name type="common">Bagworm moth</name>
    <name type="synonym">Eumeta japonica</name>
    <dbReference type="NCBI Taxonomy" id="151549"/>
    <lineage>
        <taxon>Eukaryota</taxon>
        <taxon>Metazoa</taxon>
        <taxon>Ecdysozoa</taxon>
        <taxon>Arthropoda</taxon>
        <taxon>Hexapoda</taxon>
        <taxon>Insecta</taxon>
        <taxon>Pterygota</taxon>
        <taxon>Neoptera</taxon>
        <taxon>Endopterygota</taxon>
        <taxon>Lepidoptera</taxon>
        <taxon>Glossata</taxon>
        <taxon>Ditrysia</taxon>
        <taxon>Tineoidea</taxon>
        <taxon>Psychidae</taxon>
        <taxon>Oiketicinae</taxon>
        <taxon>Eumeta</taxon>
    </lineage>
</organism>
<reference evidence="3 4" key="1">
    <citation type="journal article" date="2019" name="Commun. Biol.">
        <title>The bagworm genome reveals a unique fibroin gene that provides high tensile strength.</title>
        <authorList>
            <person name="Kono N."/>
            <person name="Nakamura H."/>
            <person name="Ohtoshi R."/>
            <person name="Tomita M."/>
            <person name="Numata K."/>
            <person name="Arakawa K."/>
        </authorList>
    </citation>
    <scope>NUCLEOTIDE SEQUENCE [LARGE SCALE GENOMIC DNA]</scope>
</reference>
<dbReference type="Gene3D" id="3.40.50.1010">
    <property type="entry name" value="5'-nuclease"/>
    <property type="match status" value="1"/>
</dbReference>
<dbReference type="InterPro" id="IPR001888">
    <property type="entry name" value="Transposase_1"/>
</dbReference>
<dbReference type="InterPro" id="IPR002716">
    <property type="entry name" value="PIN_dom"/>
</dbReference>
<comment type="caution">
    <text evidence="3">The sequence shown here is derived from an EMBL/GenBank/DDBJ whole genome shotgun (WGS) entry which is preliminary data.</text>
</comment>
<proteinExistence type="predicted"/>
<dbReference type="EMBL" id="BGZK01000018">
    <property type="protein sequence ID" value="GBP05498.1"/>
    <property type="molecule type" value="Genomic_DNA"/>
</dbReference>
<dbReference type="PANTHER" id="PTHR16161">
    <property type="entry name" value="TRANSCRIPTIONAL PROTEIN SWT1"/>
    <property type="match status" value="1"/>
</dbReference>
<feature type="domain" description="PIN" evidence="2">
    <location>
        <begin position="362"/>
        <end position="466"/>
    </location>
</feature>
<evidence type="ECO:0000256" key="1">
    <source>
        <dbReference type="SAM" id="MobiDB-lite"/>
    </source>
</evidence>
<dbReference type="InterPro" id="IPR052626">
    <property type="entry name" value="SWT1_Regulator"/>
</dbReference>
<evidence type="ECO:0000259" key="2">
    <source>
        <dbReference type="Pfam" id="PF13638"/>
    </source>
</evidence>
<keyword evidence="4" id="KW-1185">Reference proteome</keyword>
<sequence length="587" mass="67991">MENQQQDANNDPAVRVEQKSRLPTDIWVLCKSKTYPGLLYYFNKATGEAMWSMDFEFSHNYPEPQVPPSKSQYSLESPSSSHVYNKQIINNKFSRNPYPWSTFGNVTFPNYLAHPISNQFSYNFPEVHFNQNAWAIPANQPVFVGPAVSIPNEKHSFNLYHNDEIAVQKTSISLSDRFKNLGSGVDQVSRKIEIPRIDKSNPRFGKSFRHKPENSTRNINEEDASNKLHYNDLRLMLVAKRRKSVDVSEMKNENEESDVDTEYNNENDLEENQENITMKMTGLKVSNPITPEVSTSSLPFRKKVTFDSLDIKDTKSNTMEEEINSENMYEDDMDLHGTLPQIDVTPLKRLSKPNDRNDLWFIVVDTCVLLSNLFFVNMLVKSDSKCRMMIPYRVHDELESQCSDMFRNHTLRTVGMAQRARRYISKELNARTSVVAQTAVEAEDRNINCPKEDDDILNCCLQLASQSFHVLGVVYYELLNPSETITETRYQTRLIRLSQAVKEKRPQYYSRHDKIILLYDSSTTTCRRAVYIAPSDYHLLWSMAHALSEQRFTSYEDTKNWVDLWIASKIKSSSDLESERCLKNGKK</sequence>
<dbReference type="GO" id="GO:0005634">
    <property type="term" value="C:nucleus"/>
    <property type="evidence" value="ECO:0007669"/>
    <property type="project" value="TreeGrafter"/>
</dbReference>
<dbReference type="Pfam" id="PF13638">
    <property type="entry name" value="PIN_4"/>
    <property type="match status" value="1"/>
</dbReference>
<name>A0A4C1SWE7_EUMVA</name>
<dbReference type="Proteomes" id="UP000299102">
    <property type="component" value="Unassembled WGS sequence"/>
</dbReference>
<evidence type="ECO:0000313" key="4">
    <source>
        <dbReference type="Proteomes" id="UP000299102"/>
    </source>
</evidence>
<dbReference type="PANTHER" id="PTHR16161:SF0">
    <property type="entry name" value="TRANSCRIPTIONAL PROTEIN SWT1"/>
    <property type="match status" value="1"/>
</dbReference>